<dbReference type="RefSeq" id="XP_005370907.1">
    <property type="nucleotide sequence ID" value="XM_005370850.1"/>
</dbReference>
<dbReference type="InterPro" id="IPR001870">
    <property type="entry name" value="B30.2/SPRY"/>
</dbReference>
<evidence type="ECO:0000256" key="2">
    <source>
        <dbReference type="ARBA" id="ARBA00022490"/>
    </source>
</evidence>
<dbReference type="InterPro" id="IPR050143">
    <property type="entry name" value="TRIM/RBCC"/>
</dbReference>
<dbReference type="InterPro" id="IPR001841">
    <property type="entry name" value="Znf_RING"/>
</dbReference>
<dbReference type="SMART" id="SM00184">
    <property type="entry name" value="RING"/>
    <property type="match status" value="1"/>
</dbReference>
<dbReference type="Proteomes" id="UP000694915">
    <property type="component" value="Unplaced"/>
</dbReference>
<dbReference type="InterPro" id="IPR013320">
    <property type="entry name" value="ConA-like_dom_sf"/>
</dbReference>
<feature type="coiled-coil region" evidence="7">
    <location>
        <begin position="196"/>
        <end position="227"/>
    </location>
</feature>
<dbReference type="SUPFAM" id="SSF57850">
    <property type="entry name" value="RING/U-box"/>
    <property type="match status" value="1"/>
</dbReference>
<comment type="subcellular location">
    <subcellularLocation>
        <location evidence="1">Cytoplasm</location>
    </subcellularLocation>
</comment>
<feature type="domain" description="B30.2/SPRY" evidence="10">
    <location>
        <begin position="243"/>
        <end position="433"/>
    </location>
</feature>
<organism evidence="11 12">
    <name type="scientific">Microtus ochrogaster</name>
    <name type="common">Prairie vole</name>
    <dbReference type="NCBI Taxonomy" id="79684"/>
    <lineage>
        <taxon>Eukaryota</taxon>
        <taxon>Metazoa</taxon>
        <taxon>Chordata</taxon>
        <taxon>Craniata</taxon>
        <taxon>Vertebrata</taxon>
        <taxon>Euteleostomi</taxon>
        <taxon>Mammalia</taxon>
        <taxon>Eutheria</taxon>
        <taxon>Euarchontoglires</taxon>
        <taxon>Glires</taxon>
        <taxon>Rodentia</taxon>
        <taxon>Myomorpha</taxon>
        <taxon>Muroidea</taxon>
        <taxon>Cricetidae</taxon>
        <taxon>Arvicolinae</taxon>
        <taxon>Microtus</taxon>
    </lineage>
</organism>
<feature type="domain" description="B box-type" evidence="9">
    <location>
        <begin position="88"/>
        <end position="129"/>
    </location>
</feature>
<feature type="domain" description="RING-type" evidence="8">
    <location>
        <begin position="16"/>
        <end position="56"/>
    </location>
</feature>
<dbReference type="SUPFAM" id="SSF57845">
    <property type="entry name" value="B-box zinc-binding domain"/>
    <property type="match status" value="1"/>
</dbReference>
<evidence type="ECO:0000313" key="11">
    <source>
        <dbReference type="Proteomes" id="UP000694915"/>
    </source>
</evidence>
<evidence type="ECO:0000259" key="9">
    <source>
        <dbReference type="PROSITE" id="PS50119"/>
    </source>
</evidence>
<dbReference type="Pfam" id="PF13445">
    <property type="entry name" value="zf-RING_UBOX"/>
    <property type="match status" value="1"/>
</dbReference>
<evidence type="ECO:0000256" key="4">
    <source>
        <dbReference type="ARBA" id="ARBA00022771"/>
    </source>
</evidence>
<keyword evidence="2" id="KW-0963">Cytoplasm</keyword>
<dbReference type="PRINTS" id="PR01407">
    <property type="entry name" value="BUTYPHLNCDUF"/>
</dbReference>
<dbReference type="Gene3D" id="3.30.40.10">
    <property type="entry name" value="Zinc/RING finger domain, C3HC4 (zinc finger)"/>
    <property type="match status" value="1"/>
</dbReference>
<evidence type="ECO:0000256" key="6">
    <source>
        <dbReference type="PROSITE-ProRule" id="PRU00024"/>
    </source>
</evidence>
<evidence type="ECO:0000256" key="5">
    <source>
        <dbReference type="ARBA" id="ARBA00022833"/>
    </source>
</evidence>
<dbReference type="InterPro" id="IPR000315">
    <property type="entry name" value="Znf_B-box"/>
</dbReference>
<dbReference type="Gene3D" id="3.30.160.60">
    <property type="entry name" value="Classic Zinc Finger"/>
    <property type="match status" value="1"/>
</dbReference>
<dbReference type="PROSITE" id="PS00518">
    <property type="entry name" value="ZF_RING_1"/>
    <property type="match status" value="1"/>
</dbReference>
<dbReference type="InterPro" id="IPR027370">
    <property type="entry name" value="Znf-RING_euk"/>
</dbReference>
<dbReference type="PROSITE" id="PS50119">
    <property type="entry name" value="ZF_BBOX"/>
    <property type="match status" value="1"/>
</dbReference>
<dbReference type="InterPro" id="IPR003879">
    <property type="entry name" value="Butyrophylin_SPRY"/>
</dbReference>
<dbReference type="GeneID" id="101996864"/>
<keyword evidence="5" id="KW-0862">Zinc</keyword>
<evidence type="ECO:0000313" key="12">
    <source>
        <dbReference type="RefSeq" id="XP_005370907.1"/>
    </source>
</evidence>
<dbReference type="Pfam" id="PF00622">
    <property type="entry name" value="SPRY"/>
    <property type="match status" value="1"/>
</dbReference>
<sequence length="433" mass="49308">MASLKWVSKLLEDVTCPICEEILRDPVITDCGHNFCLQCINQKTTATENPQCPLCKLPVDKNAFRPNKQLASLAEKIQAMDLAEDQSEEVPRCPEHKEKFHYFCEKDGEFLCLVCRDSKDHKTHEVTLIDEAAQNYKVQIETQVQILGQKDEEIIKKKKECEGAMQVFRGIKNVLGRSTYLYRDKEYEFHNPTPVSMNLEKKISEAKERHESIIESLKELIDNLTTEWKEDKSTFLNSLDKKDMENWRLLQKNNSDLPTSVPMTLDSTSADPNLIFSQDLKKASLYVVNGTLNTQAKPRQFYPFHCVRGSPGLSSGRGVWQVKIRGPLDRVGIVGVVAQLSQGFQIQNSEPCCLWALRVSSSDCQPITNCSSQENLPISLTKVGVYVDYDRGDIVFYDAITNKHIYTFQTSFDRPVFPYFGLETARSSIILSL</sequence>
<dbReference type="PROSITE" id="PS50089">
    <property type="entry name" value="ZF_RING_2"/>
    <property type="match status" value="1"/>
</dbReference>
<dbReference type="PANTHER" id="PTHR24103">
    <property type="entry name" value="E3 UBIQUITIN-PROTEIN LIGASE TRIM"/>
    <property type="match status" value="1"/>
</dbReference>
<keyword evidence="4 6" id="KW-0863">Zinc-finger</keyword>
<protein>
    <submittedName>
        <fullName evidence="12">E3 ubiquitin-protein ligase TRIM31-like</fullName>
    </submittedName>
</protein>
<accession>A0ABM0LQS3</accession>
<proteinExistence type="predicted"/>
<dbReference type="InterPro" id="IPR013083">
    <property type="entry name" value="Znf_RING/FYVE/PHD"/>
</dbReference>
<keyword evidence="7" id="KW-0175">Coiled coil</keyword>
<dbReference type="Gene3D" id="2.60.120.920">
    <property type="match status" value="1"/>
</dbReference>
<gene>
    <name evidence="12" type="primary">LOC101996864</name>
</gene>
<evidence type="ECO:0000256" key="7">
    <source>
        <dbReference type="SAM" id="Coils"/>
    </source>
</evidence>
<name>A0ABM0LQS3_MICOH</name>
<reference evidence="12" key="1">
    <citation type="submission" date="2025-08" db="UniProtKB">
        <authorList>
            <consortium name="RefSeq"/>
        </authorList>
    </citation>
    <scope>IDENTIFICATION</scope>
</reference>
<dbReference type="SMART" id="SM00336">
    <property type="entry name" value="BBOX"/>
    <property type="match status" value="1"/>
</dbReference>
<dbReference type="InterPro" id="IPR043136">
    <property type="entry name" value="B30.2/SPRY_sf"/>
</dbReference>
<dbReference type="InterPro" id="IPR003877">
    <property type="entry name" value="SPRY_dom"/>
</dbReference>
<evidence type="ECO:0000259" key="8">
    <source>
        <dbReference type="PROSITE" id="PS50089"/>
    </source>
</evidence>
<keyword evidence="11" id="KW-1185">Reference proteome</keyword>
<evidence type="ECO:0000256" key="1">
    <source>
        <dbReference type="ARBA" id="ARBA00004496"/>
    </source>
</evidence>
<dbReference type="SUPFAM" id="SSF49899">
    <property type="entry name" value="Concanavalin A-like lectins/glucanases"/>
    <property type="match status" value="1"/>
</dbReference>
<dbReference type="InterPro" id="IPR017907">
    <property type="entry name" value="Znf_RING_CS"/>
</dbReference>
<dbReference type="PROSITE" id="PS50188">
    <property type="entry name" value="B302_SPRY"/>
    <property type="match status" value="1"/>
</dbReference>
<evidence type="ECO:0000259" key="10">
    <source>
        <dbReference type="PROSITE" id="PS50188"/>
    </source>
</evidence>
<keyword evidence="3" id="KW-0479">Metal-binding</keyword>
<evidence type="ECO:0000256" key="3">
    <source>
        <dbReference type="ARBA" id="ARBA00022723"/>
    </source>
</evidence>
<dbReference type="Pfam" id="PF00643">
    <property type="entry name" value="zf-B_box"/>
    <property type="match status" value="1"/>
</dbReference>